<feature type="non-terminal residue" evidence="2">
    <location>
        <position position="1"/>
    </location>
</feature>
<dbReference type="EMBL" id="GQ386931">
    <property type="protein sequence ID" value="ADJ67209.1"/>
    <property type="molecule type" value="mRNA"/>
</dbReference>
<sequence>VVSRLVPGDSQDLESPFFSPHCFSLPFWEWFCLYHGFILPGLLTMLIQDTKASLSPTYLMCNNSVVTSSVFPSSLCTYLSHLFTL</sequence>
<accession>E2CXJ2</accession>
<name>E2CXJ2_JATCU</name>
<evidence type="ECO:0000313" key="2">
    <source>
        <dbReference type="EMBL" id="ADJ67209.1"/>
    </source>
</evidence>
<keyword evidence="1" id="KW-0472">Membrane</keyword>
<protein>
    <submittedName>
        <fullName evidence="2">Putative monovalent cation/H+ antiporter subunit A</fullName>
    </submittedName>
</protein>
<reference evidence="2" key="1">
    <citation type="submission" date="2009-07" db="EMBL/GenBank/DDBJ databases">
        <title>Salinity tolerance responsive genes from Jatropha curcas root cDNA.</title>
        <authorList>
            <person name="Eswaran N."/>
            <person name="Parameswaran S."/>
            <person name="Sathram B."/>
            <person name="Anantharaman B."/>
            <person name="Johnson T.S."/>
        </authorList>
    </citation>
    <scope>NUCLEOTIDE SEQUENCE</scope>
    <source>
        <tissue evidence="2">Root</tissue>
    </source>
</reference>
<dbReference type="AlphaFoldDB" id="E2CXJ2"/>
<keyword evidence="1" id="KW-0812">Transmembrane</keyword>
<evidence type="ECO:0000256" key="1">
    <source>
        <dbReference type="SAM" id="Phobius"/>
    </source>
</evidence>
<proteinExistence type="evidence at transcript level"/>
<feature type="transmembrane region" description="Helical" evidence="1">
    <location>
        <begin position="27"/>
        <end position="47"/>
    </location>
</feature>
<keyword evidence="1" id="KW-1133">Transmembrane helix</keyword>
<organism evidence="2">
    <name type="scientific">Jatropha curcas</name>
    <name type="common">Barbados nut</name>
    <dbReference type="NCBI Taxonomy" id="180498"/>
    <lineage>
        <taxon>Eukaryota</taxon>
        <taxon>Viridiplantae</taxon>
        <taxon>Streptophyta</taxon>
        <taxon>Embryophyta</taxon>
        <taxon>Tracheophyta</taxon>
        <taxon>Spermatophyta</taxon>
        <taxon>Magnoliopsida</taxon>
        <taxon>eudicotyledons</taxon>
        <taxon>Gunneridae</taxon>
        <taxon>Pentapetalae</taxon>
        <taxon>rosids</taxon>
        <taxon>fabids</taxon>
        <taxon>Malpighiales</taxon>
        <taxon>Euphorbiaceae</taxon>
        <taxon>Crotonoideae</taxon>
        <taxon>Jatropheae</taxon>
        <taxon>Jatropha</taxon>
    </lineage>
</organism>